<sequence>MGRYEQLLAKLVLLGFMLFSLSACQLVKLQQRSLSASLTDKTQTILTRSQLSDATQNSLLLSGVPVEACLSQPEQCVQTLQQKLADSPEQRYAAASEIYLARALQLGQEKNCQIALAQTSHSAQQNQCLDEVLSLLDQSVRFSFAYLFATPSTPQKRIFDQRQTQVRLFYNVALSRLITTAYLRHRFTRFPQQLQINQRHYQFNFDHYPELANTDIQLLQSSYNMRFSGFYSVNRRDGLGSEFVLVAKNQQSSSPDYIYDPESYYAGKENPYIHAARYLSVTAVAQSAPNTSVEQLLDAAPLQIQLIDPFRYDQLQVAQQDYLLTANYSAPYGLWLAENNLGGTGYKTLIDRKEQFSMPHLFMLEPYNPDKKIIIFIHGLASSPEAWIALTNDILGDDSLRQHYQVWQVFYSTNMPILESRAQIYALLTQAFAMHDPHDAAMQDAVLIGHSMGGIISRLLMGQGDIRQQAVEAIQNDKAHDFIFSAAVSKRFMFRPIENINRVIFIATPHQGTAYADRWFTLALRKIIHLPAKFLTAAELAVADHNINIHQMKKNLAAGIIENGPSDLSYQSKFMNMTQAIQPVQGLAYHSIIGNITRHQEPDKMTDGIVPYSSSHLSGAISEKVIQGGHSIQEQPEAILELRRILKQHMQLHPLVPPAQAVKD</sequence>
<comment type="caution">
    <text evidence="2">The sequence shown here is derived from an EMBL/GenBank/DDBJ whole genome shotgun (WGS) entry which is preliminary data.</text>
</comment>
<evidence type="ECO:0000259" key="1">
    <source>
        <dbReference type="Pfam" id="PF07819"/>
    </source>
</evidence>
<dbReference type="RefSeq" id="WP_279695059.1">
    <property type="nucleotide sequence ID" value="NZ_JAOEEO010000001.1"/>
</dbReference>
<dbReference type="InterPro" id="IPR029058">
    <property type="entry name" value="AB_hydrolase_fold"/>
</dbReference>
<dbReference type="GO" id="GO:0016788">
    <property type="term" value="F:hydrolase activity, acting on ester bonds"/>
    <property type="evidence" value="ECO:0007669"/>
    <property type="project" value="InterPro"/>
</dbReference>
<feature type="domain" description="GPI inositol-deacylase PGAP1-like alpha/beta" evidence="1">
    <location>
        <begin position="374"/>
        <end position="474"/>
    </location>
</feature>
<reference evidence="2" key="1">
    <citation type="submission" date="2022-09" db="EMBL/GenBank/DDBJ databases">
        <title>Intensive care unit water sources are persistently colonized with multi-drug resistant bacteria and are the site of extensive horizontal gene transfer of antibiotic resistance genes.</title>
        <authorList>
            <person name="Diorio-Toth L."/>
        </authorList>
    </citation>
    <scope>NUCLEOTIDE SEQUENCE</scope>
    <source>
        <strain evidence="2">GD04005</strain>
    </source>
</reference>
<gene>
    <name evidence="2" type="ORF">N7644_08435</name>
</gene>
<dbReference type="AlphaFoldDB" id="A0AA42I7T0"/>
<keyword evidence="2" id="KW-0378">Hydrolase</keyword>
<dbReference type="InterPro" id="IPR012908">
    <property type="entry name" value="PGAP1-ab_dom-like"/>
</dbReference>
<organism evidence="2 3">
    <name type="scientific">Acinetobacter courvalinii</name>
    <dbReference type="NCBI Taxonomy" id="280147"/>
    <lineage>
        <taxon>Bacteria</taxon>
        <taxon>Pseudomonadati</taxon>
        <taxon>Pseudomonadota</taxon>
        <taxon>Gammaproteobacteria</taxon>
        <taxon>Moraxellales</taxon>
        <taxon>Moraxellaceae</taxon>
        <taxon>Acinetobacter</taxon>
    </lineage>
</organism>
<dbReference type="EMBL" id="JAOEEO010000001">
    <property type="protein sequence ID" value="MDH0563717.1"/>
    <property type="molecule type" value="Genomic_DNA"/>
</dbReference>
<accession>A0AA42I7T0</accession>
<name>A0AA42I7T0_9GAMM</name>
<proteinExistence type="predicted"/>
<dbReference type="SUPFAM" id="SSF53474">
    <property type="entry name" value="alpha/beta-Hydrolases"/>
    <property type="match status" value="1"/>
</dbReference>
<evidence type="ECO:0000313" key="2">
    <source>
        <dbReference type="EMBL" id="MDH0563717.1"/>
    </source>
</evidence>
<dbReference type="Proteomes" id="UP001159329">
    <property type="component" value="Unassembled WGS sequence"/>
</dbReference>
<dbReference type="PROSITE" id="PS51257">
    <property type="entry name" value="PROKAR_LIPOPROTEIN"/>
    <property type="match status" value="1"/>
</dbReference>
<dbReference type="Pfam" id="PF07819">
    <property type="entry name" value="PGAP1"/>
    <property type="match status" value="1"/>
</dbReference>
<dbReference type="Gene3D" id="3.40.50.1820">
    <property type="entry name" value="alpha/beta hydrolase"/>
    <property type="match status" value="1"/>
</dbReference>
<evidence type="ECO:0000313" key="3">
    <source>
        <dbReference type="Proteomes" id="UP001159329"/>
    </source>
</evidence>
<protein>
    <submittedName>
        <fullName evidence="2">Alpha/beta hydrolase</fullName>
    </submittedName>
</protein>